<dbReference type="Gene3D" id="4.10.410.20">
    <property type="match status" value="1"/>
</dbReference>
<evidence type="ECO:0000259" key="3">
    <source>
        <dbReference type="PROSITE" id="PS50958"/>
    </source>
</evidence>
<dbReference type="Proteomes" id="UP000735302">
    <property type="component" value="Unassembled WGS sequence"/>
</dbReference>
<organism evidence="4 5">
    <name type="scientific">Plakobranchus ocellatus</name>
    <dbReference type="NCBI Taxonomy" id="259542"/>
    <lineage>
        <taxon>Eukaryota</taxon>
        <taxon>Metazoa</taxon>
        <taxon>Spiralia</taxon>
        <taxon>Lophotrochozoa</taxon>
        <taxon>Mollusca</taxon>
        <taxon>Gastropoda</taxon>
        <taxon>Heterobranchia</taxon>
        <taxon>Euthyneura</taxon>
        <taxon>Panpulmonata</taxon>
        <taxon>Sacoglossa</taxon>
        <taxon>Placobranchoidea</taxon>
        <taxon>Plakobranchidae</taxon>
        <taxon>Plakobranchus</taxon>
    </lineage>
</organism>
<evidence type="ECO:0000256" key="1">
    <source>
        <dbReference type="ARBA" id="ARBA00023157"/>
    </source>
</evidence>
<evidence type="ECO:0000313" key="5">
    <source>
        <dbReference type="Proteomes" id="UP000735302"/>
    </source>
</evidence>
<dbReference type="InterPro" id="IPR036024">
    <property type="entry name" value="Somatomedin_B-like_dom_sf"/>
</dbReference>
<dbReference type="Pfam" id="PF01033">
    <property type="entry name" value="Somatomedin_B"/>
    <property type="match status" value="1"/>
</dbReference>
<feature type="compositionally biased region" description="Basic and acidic residues" evidence="2">
    <location>
        <begin position="16"/>
        <end position="25"/>
    </location>
</feature>
<reference evidence="4 5" key="1">
    <citation type="journal article" date="2021" name="Elife">
        <title>Chloroplast acquisition without the gene transfer in kleptoplastic sea slugs, Plakobranchus ocellatus.</title>
        <authorList>
            <person name="Maeda T."/>
            <person name="Takahashi S."/>
            <person name="Yoshida T."/>
            <person name="Shimamura S."/>
            <person name="Takaki Y."/>
            <person name="Nagai Y."/>
            <person name="Toyoda A."/>
            <person name="Suzuki Y."/>
            <person name="Arimoto A."/>
            <person name="Ishii H."/>
            <person name="Satoh N."/>
            <person name="Nishiyama T."/>
            <person name="Hasebe M."/>
            <person name="Maruyama T."/>
            <person name="Minagawa J."/>
            <person name="Obokata J."/>
            <person name="Shigenobu S."/>
        </authorList>
    </citation>
    <scope>NUCLEOTIDE SEQUENCE [LARGE SCALE GENOMIC DNA]</scope>
</reference>
<dbReference type="EMBL" id="BLXT01003184">
    <property type="protein sequence ID" value="GFO01042.1"/>
    <property type="molecule type" value="Genomic_DNA"/>
</dbReference>
<evidence type="ECO:0000313" key="4">
    <source>
        <dbReference type="EMBL" id="GFO01042.1"/>
    </source>
</evidence>
<dbReference type="AlphaFoldDB" id="A0AAV4A172"/>
<evidence type="ECO:0000256" key="2">
    <source>
        <dbReference type="SAM" id="MobiDB-lite"/>
    </source>
</evidence>
<feature type="region of interest" description="Disordered" evidence="2">
    <location>
        <begin position="1"/>
        <end position="25"/>
    </location>
</feature>
<dbReference type="InterPro" id="IPR001212">
    <property type="entry name" value="Somatomedin_B_dom"/>
</dbReference>
<accession>A0AAV4A172</accession>
<proteinExistence type="predicted"/>
<keyword evidence="1" id="KW-1015">Disulfide bond</keyword>
<name>A0AAV4A172_9GAST</name>
<dbReference type="SUPFAM" id="SSF90188">
    <property type="entry name" value="Somatomedin B domain"/>
    <property type="match status" value="1"/>
</dbReference>
<sequence length="453" mass="50792">MSSKLQIVRGKQPSNHKVESSSADHRLDNSIHNLNDFEVDNEASVVLEQLDGECLNMTSMFLYDKEMFEASKTEIHRHPKSAIARYTSCINRCGSSPAYHGIGAGLQECACDQSCITHADCCDDIESVCSDIYTAGKSVYSHLRDTDSRCIDDSFRVLTHQDSIGITRTSTPATLKADTVGNSNASQLLQSCDVVDTRDVITQFHRPCPTNNILLCRSREGQVYRGSSREACNEQNISELEGQTLNLGVFTSIAAENRHKPKDAPDEKCLFLPGASPVPYHDPPTDAVLMSITPVFSPPNIHERNDTGLGIKIKNTSSLPRCCNNVELRNELTYIVELTNTLERRYRCASLSSVFSDCELQECQDYAILSRRTCIIPDVVRVYQSNNINAVVPLCTCMRLLAALQNLRVWIVRREKHEKNKCHLTLERKPLSKLDLCYILLSKILSMFMFNKS</sequence>
<dbReference type="PROSITE" id="PS50958">
    <property type="entry name" value="SMB_2"/>
    <property type="match status" value="1"/>
</dbReference>
<keyword evidence="5" id="KW-1185">Reference proteome</keyword>
<feature type="domain" description="SMB" evidence="3">
    <location>
        <begin position="85"/>
        <end position="133"/>
    </location>
</feature>
<protein>
    <recommendedName>
        <fullName evidence="3">SMB domain-containing protein</fullName>
    </recommendedName>
</protein>
<gene>
    <name evidence="4" type="ORF">PoB_002754700</name>
</gene>
<comment type="caution">
    <text evidence="4">The sequence shown here is derived from an EMBL/GenBank/DDBJ whole genome shotgun (WGS) entry which is preliminary data.</text>
</comment>